<dbReference type="SUPFAM" id="SSF48498">
    <property type="entry name" value="Tetracyclin repressor-like, C-terminal domain"/>
    <property type="match status" value="1"/>
</dbReference>
<keyword evidence="6" id="KW-1185">Reference proteome</keyword>
<dbReference type="Pfam" id="PF00440">
    <property type="entry name" value="TetR_N"/>
    <property type="match status" value="1"/>
</dbReference>
<evidence type="ECO:0000259" key="4">
    <source>
        <dbReference type="PROSITE" id="PS50977"/>
    </source>
</evidence>
<accession>A0A2W5WWW1</accession>
<evidence type="ECO:0000313" key="6">
    <source>
        <dbReference type="Proteomes" id="UP000248783"/>
    </source>
</evidence>
<name>A0A2W5WWW1_9MICO</name>
<dbReference type="InterPro" id="IPR050109">
    <property type="entry name" value="HTH-type_TetR-like_transc_reg"/>
</dbReference>
<gene>
    <name evidence="5" type="ORF">DNL40_01705</name>
</gene>
<dbReference type="InterPro" id="IPR001647">
    <property type="entry name" value="HTH_TetR"/>
</dbReference>
<feature type="DNA-binding region" description="H-T-H motif" evidence="2">
    <location>
        <begin position="48"/>
        <end position="67"/>
    </location>
</feature>
<evidence type="ECO:0000256" key="2">
    <source>
        <dbReference type="PROSITE-ProRule" id="PRU00335"/>
    </source>
</evidence>
<dbReference type="InterPro" id="IPR009057">
    <property type="entry name" value="Homeodomain-like_sf"/>
</dbReference>
<sequence length="209" mass="21914">MCSTVENDRSQRKGEDVTSGRTADDELRERLVEAADDLFYARGIQAVGMDAVREAAGVSLKKIYALVGSKDELVVAVLRRRARALQEALEASADRAGDARAKVLSVFDFLDAWFCEPGFRGCGFINAFGELGSTTPAVADAVRRQKAAFREFVTELVVAAGGTPQAAVQIALLAEGAQTTAAISGDPHVAREAGAAAATLLDAATPATV</sequence>
<feature type="domain" description="HTH tetR-type" evidence="4">
    <location>
        <begin position="25"/>
        <end position="85"/>
    </location>
</feature>
<dbReference type="GO" id="GO:0000976">
    <property type="term" value="F:transcription cis-regulatory region binding"/>
    <property type="evidence" value="ECO:0007669"/>
    <property type="project" value="TreeGrafter"/>
</dbReference>
<dbReference type="PROSITE" id="PS50977">
    <property type="entry name" value="HTH_TETR_2"/>
    <property type="match status" value="1"/>
</dbReference>
<dbReference type="Proteomes" id="UP000248783">
    <property type="component" value="Unassembled WGS sequence"/>
</dbReference>
<evidence type="ECO:0000256" key="3">
    <source>
        <dbReference type="SAM" id="MobiDB-lite"/>
    </source>
</evidence>
<organism evidence="5 6">
    <name type="scientific">Xylanimonas oleitrophica</name>
    <dbReference type="NCBI Taxonomy" id="2607479"/>
    <lineage>
        <taxon>Bacteria</taxon>
        <taxon>Bacillati</taxon>
        <taxon>Actinomycetota</taxon>
        <taxon>Actinomycetes</taxon>
        <taxon>Micrococcales</taxon>
        <taxon>Promicromonosporaceae</taxon>
        <taxon>Xylanimonas</taxon>
    </lineage>
</organism>
<keyword evidence="1 2" id="KW-0238">DNA-binding</keyword>
<dbReference type="InterPro" id="IPR036271">
    <property type="entry name" value="Tet_transcr_reg_TetR-rel_C_sf"/>
</dbReference>
<evidence type="ECO:0000256" key="1">
    <source>
        <dbReference type="ARBA" id="ARBA00023125"/>
    </source>
</evidence>
<comment type="caution">
    <text evidence="5">The sequence shown here is derived from an EMBL/GenBank/DDBJ whole genome shotgun (WGS) entry which is preliminary data.</text>
</comment>
<dbReference type="GO" id="GO:0003700">
    <property type="term" value="F:DNA-binding transcription factor activity"/>
    <property type="evidence" value="ECO:0007669"/>
    <property type="project" value="TreeGrafter"/>
</dbReference>
<evidence type="ECO:0000313" key="5">
    <source>
        <dbReference type="EMBL" id="PZR55123.1"/>
    </source>
</evidence>
<dbReference type="Gene3D" id="1.10.357.10">
    <property type="entry name" value="Tetracycline Repressor, domain 2"/>
    <property type="match status" value="1"/>
</dbReference>
<dbReference type="PANTHER" id="PTHR30055">
    <property type="entry name" value="HTH-TYPE TRANSCRIPTIONAL REGULATOR RUTR"/>
    <property type="match status" value="1"/>
</dbReference>
<reference evidence="5 6" key="1">
    <citation type="submission" date="2018-06" db="EMBL/GenBank/DDBJ databases">
        <title>Whole genome sequencing of a novel hydrocarbon degrading bacterial strain, PW21 isolated from oil contaminated produced water sample.</title>
        <authorList>
            <person name="Nagkirti P."/>
            <person name="Shaikh A."/>
            <person name="Gowdaman V."/>
            <person name="Engineer A.E."/>
            <person name="Dagar S."/>
            <person name="Dhakephalkar P.K."/>
        </authorList>
    </citation>
    <scope>NUCLEOTIDE SEQUENCE [LARGE SCALE GENOMIC DNA]</scope>
    <source>
        <strain evidence="5 6">PW21</strain>
    </source>
</reference>
<dbReference type="AlphaFoldDB" id="A0A2W5WWW1"/>
<protein>
    <submittedName>
        <fullName evidence="5">TetR/AcrR family transcriptional regulator</fullName>
    </submittedName>
</protein>
<proteinExistence type="predicted"/>
<feature type="region of interest" description="Disordered" evidence="3">
    <location>
        <begin position="1"/>
        <end position="21"/>
    </location>
</feature>
<dbReference type="PANTHER" id="PTHR30055:SF200">
    <property type="entry name" value="HTH-TYPE TRANSCRIPTIONAL REPRESSOR BDCR"/>
    <property type="match status" value="1"/>
</dbReference>
<dbReference type="SUPFAM" id="SSF46689">
    <property type="entry name" value="Homeodomain-like"/>
    <property type="match status" value="1"/>
</dbReference>
<dbReference type="EMBL" id="QKWH01000001">
    <property type="protein sequence ID" value="PZR55123.1"/>
    <property type="molecule type" value="Genomic_DNA"/>
</dbReference>